<name>A0A9J5XRA7_SOLCO</name>
<dbReference type="Proteomes" id="UP000824120">
    <property type="component" value="Chromosome 8"/>
</dbReference>
<keyword evidence="3" id="KW-1185">Reference proteome</keyword>
<dbReference type="AlphaFoldDB" id="A0A9J5XRA7"/>
<feature type="compositionally biased region" description="Polar residues" evidence="1">
    <location>
        <begin position="31"/>
        <end position="40"/>
    </location>
</feature>
<accession>A0A9J5XRA7</accession>
<evidence type="ECO:0000256" key="1">
    <source>
        <dbReference type="SAM" id="MobiDB-lite"/>
    </source>
</evidence>
<comment type="caution">
    <text evidence="2">The sequence shown here is derived from an EMBL/GenBank/DDBJ whole genome shotgun (WGS) entry which is preliminary data.</text>
</comment>
<feature type="region of interest" description="Disordered" evidence="1">
    <location>
        <begin position="1"/>
        <end position="40"/>
    </location>
</feature>
<reference evidence="2 3" key="1">
    <citation type="submission" date="2020-09" db="EMBL/GenBank/DDBJ databases">
        <title>De no assembly of potato wild relative species, Solanum commersonii.</title>
        <authorList>
            <person name="Cho K."/>
        </authorList>
    </citation>
    <scope>NUCLEOTIDE SEQUENCE [LARGE SCALE GENOMIC DNA]</scope>
    <source>
        <strain evidence="2">LZ3.2</strain>
        <tissue evidence="2">Leaf</tissue>
    </source>
</reference>
<sequence length="177" mass="19833">MDAAGKKGYGKKRNAANKNQEVPLEVEPNEGITSEEPSTTEAIEDDVKVLLEVVSLSKEWITKNNNKVYFKKTRKVQSKVDMTVLPIYSSHAEQSFLIPAVGGRFKSMPPKVRSLIWEHFIVVQDNEERQKARCLTCGVIIIIQELMGQNLMCQPCSLHHKPSEAFNIDGSHALPDA</sequence>
<dbReference type="OrthoDB" id="10515189at2759"/>
<organism evidence="2 3">
    <name type="scientific">Solanum commersonii</name>
    <name type="common">Commerson's wild potato</name>
    <name type="synonym">Commerson's nightshade</name>
    <dbReference type="NCBI Taxonomy" id="4109"/>
    <lineage>
        <taxon>Eukaryota</taxon>
        <taxon>Viridiplantae</taxon>
        <taxon>Streptophyta</taxon>
        <taxon>Embryophyta</taxon>
        <taxon>Tracheophyta</taxon>
        <taxon>Spermatophyta</taxon>
        <taxon>Magnoliopsida</taxon>
        <taxon>eudicotyledons</taxon>
        <taxon>Gunneridae</taxon>
        <taxon>Pentapetalae</taxon>
        <taxon>asterids</taxon>
        <taxon>lamiids</taxon>
        <taxon>Solanales</taxon>
        <taxon>Solanaceae</taxon>
        <taxon>Solanoideae</taxon>
        <taxon>Solaneae</taxon>
        <taxon>Solanum</taxon>
    </lineage>
</organism>
<gene>
    <name evidence="2" type="ORF">H5410_041251</name>
</gene>
<proteinExistence type="predicted"/>
<evidence type="ECO:0000313" key="2">
    <source>
        <dbReference type="EMBL" id="KAG5590737.1"/>
    </source>
</evidence>
<dbReference type="EMBL" id="JACXVP010000008">
    <property type="protein sequence ID" value="KAG5590737.1"/>
    <property type="molecule type" value="Genomic_DNA"/>
</dbReference>
<evidence type="ECO:0000313" key="3">
    <source>
        <dbReference type="Proteomes" id="UP000824120"/>
    </source>
</evidence>
<protein>
    <submittedName>
        <fullName evidence="2">Uncharacterized protein</fullName>
    </submittedName>
</protein>